<name>A0A011PLX6_9PROT</name>
<evidence type="ECO:0000313" key="2">
    <source>
        <dbReference type="EMBL" id="EXI77987.1"/>
    </source>
</evidence>
<sequence length="390" mass="41962">MVLAVKVAVGAHLHPELGHIARGIGQQGIDRRQGGRRALVGGLVERMQDDADQQRLAGFLPVRFQAAAVRVDDQRGEVLHVADLVLGTDPDFVERVPADAAAGRSGLEAQHPVFCVLPAPAGGQGPELAFQVGDDGALAPRQEGRHHQSDPLAGTRRRVAQDMLRAVVAQVVRVTPRVQPGADIDAGACRRPGAGKGLPQRARPGQQARRLDVLQVCPAGRAVQVRVQPGGIGQDHPGDRQAEQAQGGDDHADTAGAHDRVRVLPVPLASPLQDRPRHIQMLEVTAQCRLVAEVVREELGGGLQTGRQRNHDQRRDELAGFRRRSSHLGSDGVVERVFHRLLPGILIEPWVTVTGSPRARRCIRRAVASSIGSTMTSSPRFSRASEWPSI</sequence>
<feature type="region of interest" description="Disordered" evidence="1">
    <location>
        <begin position="229"/>
        <end position="255"/>
    </location>
</feature>
<evidence type="ECO:0000313" key="3">
    <source>
        <dbReference type="Proteomes" id="UP000021816"/>
    </source>
</evidence>
<comment type="caution">
    <text evidence="2">The sequence shown here is derived from an EMBL/GenBank/DDBJ whole genome shotgun (WGS) entry which is preliminary data.</text>
</comment>
<dbReference type="EMBL" id="JEMX01000086">
    <property type="protein sequence ID" value="EXI77987.1"/>
    <property type="molecule type" value="Genomic_DNA"/>
</dbReference>
<reference evidence="2 3" key="1">
    <citation type="submission" date="2014-02" db="EMBL/GenBank/DDBJ databases">
        <title>Expanding our view of genomic diversity in Candidatus Accumulibacter clades.</title>
        <authorList>
            <person name="Skennerton C.T."/>
            <person name="Barr J.J."/>
            <person name="Slater F.R."/>
            <person name="Bond P.L."/>
            <person name="Tyson G.W."/>
        </authorList>
    </citation>
    <scope>NUCLEOTIDE SEQUENCE [LARGE SCALE GENOMIC DNA]</scope>
    <source>
        <strain evidence="3">BA-92</strain>
    </source>
</reference>
<proteinExistence type="predicted"/>
<dbReference type="Proteomes" id="UP000021816">
    <property type="component" value="Unassembled WGS sequence"/>
</dbReference>
<dbReference type="PATRIC" id="fig|1454003.3.peg.3424"/>
<dbReference type="AlphaFoldDB" id="A0A011PLX6"/>
<feature type="region of interest" description="Disordered" evidence="1">
    <location>
        <begin position="183"/>
        <end position="208"/>
    </location>
</feature>
<accession>A0A011PLX6</accession>
<organism evidence="2 3">
    <name type="scientific">Candidatus Accumulibacter appositus</name>
    <dbReference type="NCBI Taxonomy" id="1454003"/>
    <lineage>
        <taxon>Bacteria</taxon>
        <taxon>Pseudomonadati</taxon>
        <taxon>Pseudomonadota</taxon>
        <taxon>Betaproteobacteria</taxon>
        <taxon>Candidatus Accumulibacter</taxon>
    </lineage>
</organism>
<protein>
    <submittedName>
        <fullName evidence="2">Uncharacterized protein</fullName>
    </submittedName>
</protein>
<feature type="compositionally biased region" description="Basic and acidic residues" evidence="1">
    <location>
        <begin position="236"/>
        <end position="255"/>
    </location>
</feature>
<gene>
    <name evidence="2" type="ORF">AW10_03371</name>
</gene>
<feature type="compositionally biased region" description="Low complexity" evidence="1">
    <location>
        <begin position="199"/>
        <end position="208"/>
    </location>
</feature>
<evidence type="ECO:0000256" key="1">
    <source>
        <dbReference type="SAM" id="MobiDB-lite"/>
    </source>
</evidence>